<dbReference type="RefSeq" id="WP_092409986.1">
    <property type="nucleotide sequence ID" value="NZ_FOVF01000031.1"/>
</dbReference>
<dbReference type="PIRSF" id="PIRSF016481">
    <property type="entry name" value="Pilus_assembly_PilP"/>
    <property type="match status" value="1"/>
</dbReference>
<dbReference type="STRING" id="578942.SAMN05216289_13124"/>
<dbReference type="Gene3D" id="2.30.30.830">
    <property type="match status" value="1"/>
</dbReference>
<accession>A0A1I5A2B5</accession>
<name>A0A1I5A2B5_9GAMM</name>
<dbReference type="InterPro" id="IPR007446">
    <property type="entry name" value="PilP"/>
</dbReference>
<sequence>MTSQSTFALRSVALGMLIFGVAGCMSGTGEVQKWVAEEKAKPGPPIEPKPAIKTFETFEYTLKAPDDRDPFDLPSSDEEEEAAASGPRPDQNRTPEPLESYPLDGLKMVGTLGPPSAPEGLLKDPEGVIRRVHIGNYVGQNYGRITAINEGQIDLVELVPNQTGGWVERQQSISLADASKK</sequence>
<feature type="region of interest" description="Disordered" evidence="1">
    <location>
        <begin position="63"/>
        <end position="104"/>
    </location>
</feature>
<dbReference type="Proteomes" id="UP000198575">
    <property type="component" value="Unassembled WGS sequence"/>
</dbReference>
<gene>
    <name evidence="2" type="ORF">SAMN05216289_13124</name>
</gene>
<dbReference type="AlphaFoldDB" id="A0A1I5A2B5"/>
<reference evidence="2 3" key="1">
    <citation type="submission" date="2016-10" db="EMBL/GenBank/DDBJ databases">
        <authorList>
            <person name="de Groot N.N."/>
        </authorList>
    </citation>
    <scope>NUCLEOTIDE SEQUENCE [LARGE SCALE GENOMIC DNA]</scope>
    <source>
        <strain evidence="2 3">CGMCC 1.7659</strain>
    </source>
</reference>
<organism evidence="2 3">
    <name type="scientific">Dokdonella immobilis</name>
    <dbReference type="NCBI Taxonomy" id="578942"/>
    <lineage>
        <taxon>Bacteria</taxon>
        <taxon>Pseudomonadati</taxon>
        <taxon>Pseudomonadota</taxon>
        <taxon>Gammaproteobacteria</taxon>
        <taxon>Lysobacterales</taxon>
        <taxon>Rhodanobacteraceae</taxon>
        <taxon>Dokdonella</taxon>
    </lineage>
</organism>
<evidence type="ECO:0000313" key="3">
    <source>
        <dbReference type="Proteomes" id="UP000198575"/>
    </source>
</evidence>
<evidence type="ECO:0000313" key="2">
    <source>
        <dbReference type="EMBL" id="SFN56379.1"/>
    </source>
</evidence>
<evidence type="ECO:0000256" key="1">
    <source>
        <dbReference type="SAM" id="MobiDB-lite"/>
    </source>
</evidence>
<dbReference type="Pfam" id="PF04351">
    <property type="entry name" value="PilP"/>
    <property type="match status" value="1"/>
</dbReference>
<proteinExistence type="predicted"/>
<protein>
    <submittedName>
        <fullName evidence="2">Type IV pilus assembly protein PilP</fullName>
    </submittedName>
</protein>
<dbReference type="OrthoDB" id="5296580at2"/>
<dbReference type="EMBL" id="FOVF01000031">
    <property type="protein sequence ID" value="SFN56379.1"/>
    <property type="molecule type" value="Genomic_DNA"/>
</dbReference>
<keyword evidence="3" id="KW-1185">Reference proteome</keyword>